<dbReference type="EMBL" id="KN822040">
    <property type="protein sequence ID" value="KIM62675.1"/>
    <property type="molecule type" value="Genomic_DNA"/>
</dbReference>
<evidence type="ECO:0000256" key="4">
    <source>
        <dbReference type="ARBA" id="ARBA00022840"/>
    </source>
</evidence>
<dbReference type="Gene3D" id="1.10.510.10">
    <property type="entry name" value="Transferase(Phosphotransferase) domain 1"/>
    <property type="match status" value="1"/>
</dbReference>
<feature type="non-terminal residue" evidence="6">
    <location>
        <position position="1"/>
    </location>
</feature>
<dbReference type="InterPro" id="IPR011009">
    <property type="entry name" value="Kinase-like_dom_sf"/>
</dbReference>
<evidence type="ECO:0000259" key="5">
    <source>
        <dbReference type="PROSITE" id="PS50011"/>
    </source>
</evidence>
<reference evidence="6 7" key="1">
    <citation type="submission" date="2014-04" db="EMBL/GenBank/DDBJ databases">
        <authorList>
            <consortium name="DOE Joint Genome Institute"/>
            <person name="Kuo A."/>
            <person name="Kohler A."/>
            <person name="Nagy L.G."/>
            <person name="Floudas D."/>
            <person name="Copeland A."/>
            <person name="Barry K.W."/>
            <person name="Cichocki N."/>
            <person name="Veneault-Fourrey C."/>
            <person name="LaButti K."/>
            <person name="Lindquist E.A."/>
            <person name="Lipzen A."/>
            <person name="Lundell T."/>
            <person name="Morin E."/>
            <person name="Murat C."/>
            <person name="Sun H."/>
            <person name="Tunlid A."/>
            <person name="Henrissat B."/>
            <person name="Grigoriev I.V."/>
            <person name="Hibbett D.S."/>
            <person name="Martin F."/>
            <person name="Nordberg H.P."/>
            <person name="Cantor M.N."/>
            <person name="Hua S.X."/>
        </authorList>
    </citation>
    <scope>NUCLEOTIDE SEQUENCE [LARGE SCALE GENOMIC DNA]</scope>
    <source>
        <strain evidence="6 7">Foug A</strain>
    </source>
</reference>
<dbReference type="Pfam" id="PF07714">
    <property type="entry name" value="PK_Tyr_Ser-Thr"/>
    <property type="match status" value="1"/>
</dbReference>
<dbReference type="InterPro" id="IPR000719">
    <property type="entry name" value="Prot_kinase_dom"/>
</dbReference>
<dbReference type="GO" id="GO:0004674">
    <property type="term" value="F:protein serine/threonine kinase activity"/>
    <property type="evidence" value="ECO:0007669"/>
    <property type="project" value="TreeGrafter"/>
</dbReference>
<name>A0A0C3DPV6_9AGAM</name>
<feature type="domain" description="Protein kinase" evidence="5">
    <location>
        <begin position="1"/>
        <end position="218"/>
    </location>
</feature>
<evidence type="ECO:0000256" key="3">
    <source>
        <dbReference type="ARBA" id="ARBA00022777"/>
    </source>
</evidence>
<dbReference type="InterPro" id="IPR051681">
    <property type="entry name" value="Ser/Thr_Kinases-Pseudokinases"/>
</dbReference>
<dbReference type="PANTHER" id="PTHR44329:SF288">
    <property type="entry name" value="MITOGEN-ACTIVATED PROTEIN KINASE KINASE KINASE 20"/>
    <property type="match status" value="1"/>
</dbReference>
<dbReference type="PIRSF" id="PIRSF000654">
    <property type="entry name" value="Integrin-linked_kinase"/>
    <property type="match status" value="1"/>
</dbReference>
<dbReference type="PANTHER" id="PTHR44329">
    <property type="entry name" value="SERINE/THREONINE-PROTEIN KINASE TNNI3K-RELATED"/>
    <property type="match status" value="1"/>
</dbReference>
<reference evidence="7" key="2">
    <citation type="submission" date="2015-01" db="EMBL/GenBank/DDBJ databases">
        <title>Evolutionary Origins and Diversification of the Mycorrhizal Mutualists.</title>
        <authorList>
            <consortium name="DOE Joint Genome Institute"/>
            <consortium name="Mycorrhizal Genomics Consortium"/>
            <person name="Kohler A."/>
            <person name="Kuo A."/>
            <person name="Nagy L.G."/>
            <person name="Floudas D."/>
            <person name="Copeland A."/>
            <person name="Barry K.W."/>
            <person name="Cichocki N."/>
            <person name="Veneault-Fourrey C."/>
            <person name="LaButti K."/>
            <person name="Lindquist E.A."/>
            <person name="Lipzen A."/>
            <person name="Lundell T."/>
            <person name="Morin E."/>
            <person name="Murat C."/>
            <person name="Riley R."/>
            <person name="Ohm R."/>
            <person name="Sun H."/>
            <person name="Tunlid A."/>
            <person name="Henrissat B."/>
            <person name="Grigoriev I.V."/>
            <person name="Hibbett D.S."/>
            <person name="Martin F."/>
        </authorList>
    </citation>
    <scope>NUCLEOTIDE SEQUENCE [LARGE SCALE GENOMIC DNA]</scope>
    <source>
        <strain evidence="7">Foug A</strain>
    </source>
</reference>
<gene>
    <name evidence="6" type="ORF">SCLCIDRAFT_118881</name>
</gene>
<keyword evidence="4" id="KW-0067">ATP-binding</keyword>
<keyword evidence="1" id="KW-0808">Transferase</keyword>
<dbReference type="InParanoid" id="A0A0C3DPV6"/>
<dbReference type="SMART" id="SM00220">
    <property type="entry name" value="S_TKc"/>
    <property type="match status" value="1"/>
</dbReference>
<dbReference type="SUPFAM" id="SSF56112">
    <property type="entry name" value="Protein kinase-like (PK-like)"/>
    <property type="match status" value="1"/>
</dbReference>
<dbReference type="GO" id="GO:0005524">
    <property type="term" value="F:ATP binding"/>
    <property type="evidence" value="ECO:0007669"/>
    <property type="project" value="UniProtKB-KW"/>
</dbReference>
<dbReference type="PROSITE" id="PS00108">
    <property type="entry name" value="PROTEIN_KINASE_ST"/>
    <property type="match status" value="1"/>
</dbReference>
<dbReference type="InterPro" id="IPR001245">
    <property type="entry name" value="Ser-Thr/Tyr_kinase_cat_dom"/>
</dbReference>
<dbReference type="PROSITE" id="PS50011">
    <property type="entry name" value="PROTEIN_KINASE_DOM"/>
    <property type="match status" value="1"/>
</dbReference>
<protein>
    <recommendedName>
        <fullName evidence="5">Protein kinase domain-containing protein</fullName>
    </recommendedName>
</protein>
<dbReference type="STRING" id="1036808.A0A0C3DPV6"/>
<sequence>REVHAWSKLRHKNVLPLLGITTEFDHTISIVSAWMEKGDAHHYVQDQGVDPRPLVRFHGLHYLHNYKPGSIFHGDLKGSNVLISQECNALLTDFGLSRVVDSSLKLTRTDKCGGSLNWMAPELFDSGEVSAEADVWAFGMTALELFMRKIPFHSCRNGGAVMAAVMAVVIRGPPTRPSEGETLTRLTDDWWNICSSCWNRQPVLRPPMSAVVKSISAMASGIAVEENRTLKISGLVAIFMFSQV</sequence>
<evidence type="ECO:0000256" key="1">
    <source>
        <dbReference type="ARBA" id="ARBA00022679"/>
    </source>
</evidence>
<accession>A0A0C3DPV6</accession>
<dbReference type="Proteomes" id="UP000053989">
    <property type="component" value="Unassembled WGS sequence"/>
</dbReference>
<keyword evidence="3" id="KW-0418">Kinase</keyword>
<keyword evidence="2" id="KW-0547">Nucleotide-binding</keyword>
<dbReference type="HOGENOM" id="CLU_000288_7_18_1"/>
<dbReference type="InterPro" id="IPR008271">
    <property type="entry name" value="Ser/Thr_kinase_AS"/>
</dbReference>
<keyword evidence="7" id="KW-1185">Reference proteome</keyword>
<evidence type="ECO:0000313" key="7">
    <source>
        <dbReference type="Proteomes" id="UP000053989"/>
    </source>
</evidence>
<evidence type="ECO:0000313" key="6">
    <source>
        <dbReference type="EMBL" id="KIM62675.1"/>
    </source>
</evidence>
<organism evidence="6 7">
    <name type="scientific">Scleroderma citrinum Foug A</name>
    <dbReference type="NCBI Taxonomy" id="1036808"/>
    <lineage>
        <taxon>Eukaryota</taxon>
        <taxon>Fungi</taxon>
        <taxon>Dikarya</taxon>
        <taxon>Basidiomycota</taxon>
        <taxon>Agaricomycotina</taxon>
        <taxon>Agaricomycetes</taxon>
        <taxon>Agaricomycetidae</taxon>
        <taxon>Boletales</taxon>
        <taxon>Sclerodermatineae</taxon>
        <taxon>Sclerodermataceae</taxon>
        <taxon>Scleroderma</taxon>
    </lineage>
</organism>
<dbReference type="AlphaFoldDB" id="A0A0C3DPV6"/>
<proteinExistence type="predicted"/>
<dbReference type="OrthoDB" id="346907at2759"/>
<evidence type="ECO:0000256" key="2">
    <source>
        <dbReference type="ARBA" id="ARBA00022741"/>
    </source>
</evidence>